<sequence length="77" mass="8624">MACDYLYVTQSLWFCNDAMAAPFAMDVWDGAEHRRCYDRGAPPWPGSSQAGWPWLTRMASCEHQGIAPPPLDVATTF</sequence>
<dbReference type="AlphaFoldDB" id="M7XKZ9"/>
<name>M7XKZ9_TRIUA</name>
<accession>M7XKZ9</accession>
<reference evidence="1" key="1">
    <citation type="journal article" date="2013" name="Nature">
        <title>Draft genome of the wheat A-genome progenitor Triticum urartu.</title>
        <authorList>
            <person name="Ling H.Q."/>
            <person name="Zhao S."/>
            <person name="Liu D."/>
            <person name="Wang J."/>
            <person name="Sun H."/>
            <person name="Zhang C."/>
            <person name="Fan H."/>
            <person name="Li D."/>
            <person name="Dong L."/>
            <person name="Tao Y."/>
            <person name="Gao C."/>
            <person name="Wu H."/>
            <person name="Li Y."/>
            <person name="Cui Y."/>
            <person name="Guo X."/>
            <person name="Zheng S."/>
            <person name="Wang B."/>
            <person name="Yu K."/>
            <person name="Liang Q."/>
            <person name="Yang W."/>
            <person name="Lou X."/>
            <person name="Chen J."/>
            <person name="Feng M."/>
            <person name="Jian J."/>
            <person name="Zhang X."/>
            <person name="Luo G."/>
            <person name="Jiang Y."/>
            <person name="Liu J."/>
            <person name="Wang Z."/>
            <person name="Sha Y."/>
            <person name="Zhang B."/>
            <person name="Wu H."/>
            <person name="Tang D."/>
            <person name="Shen Q."/>
            <person name="Xue P."/>
            <person name="Zou S."/>
            <person name="Wang X."/>
            <person name="Liu X."/>
            <person name="Wang F."/>
            <person name="Yang Y."/>
            <person name="An X."/>
            <person name="Dong Z."/>
            <person name="Zhang K."/>
            <person name="Zhang X."/>
            <person name="Luo M.C."/>
            <person name="Dvorak J."/>
            <person name="Tong Y."/>
            <person name="Wang J."/>
            <person name="Yang H."/>
            <person name="Li Z."/>
            <person name="Wang D."/>
            <person name="Zhang A."/>
            <person name="Wang J."/>
        </authorList>
    </citation>
    <scope>NUCLEOTIDE SEQUENCE</scope>
</reference>
<protein>
    <submittedName>
        <fullName evidence="1">Uncharacterized protein</fullName>
    </submittedName>
</protein>
<dbReference type="EMBL" id="KD498568">
    <property type="protein sequence ID" value="EMS35687.1"/>
    <property type="molecule type" value="Genomic_DNA"/>
</dbReference>
<proteinExistence type="predicted"/>
<gene>
    <name evidence="1" type="ORF">TRIUR3_30155</name>
</gene>
<organism evidence="1">
    <name type="scientific">Triticum urartu</name>
    <name type="common">Red wild einkorn</name>
    <name type="synonym">Crithodium urartu</name>
    <dbReference type="NCBI Taxonomy" id="4572"/>
    <lineage>
        <taxon>Eukaryota</taxon>
        <taxon>Viridiplantae</taxon>
        <taxon>Streptophyta</taxon>
        <taxon>Embryophyta</taxon>
        <taxon>Tracheophyta</taxon>
        <taxon>Spermatophyta</taxon>
        <taxon>Magnoliopsida</taxon>
        <taxon>Liliopsida</taxon>
        <taxon>Poales</taxon>
        <taxon>Poaceae</taxon>
        <taxon>BOP clade</taxon>
        <taxon>Pooideae</taxon>
        <taxon>Triticodae</taxon>
        <taxon>Triticeae</taxon>
        <taxon>Triticinae</taxon>
        <taxon>Triticum</taxon>
    </lineage>
</organism>
<evidence type="ECO:0000313" key="1">
    <source>
        <dbReference type="EMBL" id="EMS35687.1"/>
    </source>
</evidence>